<name>A0A6M2D201_RHIMP</name>
<keyword evidence="1 3" id="KW-0479">Metal-binding</keyword>
<dbReference type="PROSITE" id="PS50089">
    <property type="entry name" value="ZF_RING_2"/>
    <property type="match status" value="1"/>
</dbReference>
<dbReference type="OrthoDB" id="6504485at2759"/>
<organism evidence="5">
    <name type="scientific">Rhipicephalus microplus</name>
    <name type="common">Cattle tick</name>
    <name type="synonym">Boophilus microplus</name>
    <dbReference type="NCBI Taxonomy" id="6941"/>
    <lineage>
        <taxon>Eukaryota</taxon>
        <taxon>Metazoa</taxon>
        <taxon>Ecdysozoa</taxon>
        <taxon>Arthropoda</taxon>
        <taxon>Chelicerata</taxon>
        <taxon>Arachnida</taxon>
        <taxon>Acari</taxon>
        <taxon>Parasitiformes</taxon>
        <taxon>Ixodida</taxon>
        <taxon>Ixodoidea</taxon>
        <taxon>Ixodidae</taxon>
        <taxon>Rhipicephalinae</taxon>
        <taxon>Rhipicephalus</taxon>
        <taxon>Boophilus</taxon>
    </lineage>
</organism>
<proteinExistence type="predicted"/>
<dbReference type="GO" id="GO:0009898">
    <property type="term" value="C:cytoplasmic side of plasma membrane"/>
    <property type="evidence" value="ECO:0007669"/>
    <property type="project" value="TreeGrafter"/>
</dbReference>
<evidence type="ECO:0000259" key="4">
    <source>
        <dbReference type="PROSITE" id="PS50089"/>
    </source>
</evidence>
<accession>A0A6M2D201</accession>
<reference evidence="5" key="1">
    <citation type="submission" date="2019-09" db="EMBL/GenBank/DDBJ databases">
        <title>Organ-specific transcriptomic study of the physiology of the cattle tick, Rhipicephalus microplus.</title>
        <authorList>
            <person name="Tirloni L."/>
            <person name="Braz G."/>
            <person name="Gandara A.C.P."/>
            <person name="Sabadin G.A."/>
            <person name="da Silva R.M."/>
            <person name="Guizzo M.G."/>
            <person name="Machado J.A."/>
            <person name="Costa E.P."/>
            <person name="Gomes H.F."/>
            <person name="Moraes J."/>
            <person name="Mota M.B.S."/>
            <person name="Mesquita R.D."/>
            <person name="Alvarenga P.H."/>
            <person name="Alves F."/>
            <person name="Seixas A."/>
            <person name="da Fonseca R.N."/>
            <person name="Fogaca A."/>
            <person name="Logullo C."/>
            <person name="Tanaka A."/>
            <person name="Daffre S."/>
            <person name="Termignoni C."/>
            <person name="Vaz I.S.Jr."/>
            <person name="Oliveira P.L."/>
            <person name="Ribeiro J.M."/>
        </authorList>
    </citation>
    <scope>NUCLEOTIDE SEQUENCE</scope>
    <source>
        <strain evidence="5">Porto Alegre</strain>
    </source>
</reference>
<dbReference type="InterPro" id="IPR001841">
    <property type="entry name" value="Znf_RING"/>
</dbReference>
<dbReference type="Gene3D" id="3.30.40.10">
    <property type="entry name" value="Zinc/RING finger domain, C3HC4 (zinc finger)"/>
    <property type="match status" value="1"/>
</dbReference>
<evidence type="ECO:0000313" key="5">
    <source>
        <dbReference type="EMBL" id="NOV39217.1"/>
    </source>
</evidence>
<dbReference type="GO" id="GO:0043122">
    <property type="term" value="P:regulation of canonical NF-kappaB signal transduction"/>
    <property type="evidence" value="ECO:0007669"/>
    <property type="project" value="TreeGrafter"/>
</dbReference>
<dbReference type="PANTHER" id="PTHR10131">
    <property type="entry name" value="TNF RECEPTOR ASSOCIATED FACTOR"/>
    <property type="match status" value="1"/>
</dbReference>
<evidence type="ECO:0000256" key="3">
    <source>
        <dbReference type="PROSITE-ProRule" id="PRU00175"/>
    </source>
</evidence>
<dbReference type="SUPFAM" id="SSF57850">
    <property type="entry name" value="RING/U-box"/>
    <property type="match status" value="1"/>
</dbReference>
<dbReference type="VEuPathDB" id="VectorBase:LOC119163113"/>
<dbReference type="AlphaFoldDB" id="A0A6M2D201"/>
<dbReference type="GO" id="GO:0008270">
    <property type="term" value="F:zinc ion binding"/>
    <property type="evidence" value="ECO:0007669"/>
    <property type="project" value="UniProtKB-KW"/>
</dbReference>
<dbReference type="InterPro" id="IPR013083">
    <property type="entry name" value="Znf_RING/FYVE/PHD"/>
</dbReference>
<dbReference type="PANTHER" id="PTHR10131:SF138">
    <property type="entry name" value="RE66324P"/>
    <property type="match status" value="1"/>
</dbReference>
<dbReference type="SUPFAM" id="SSF49599">
    <property type="entry name" value="TRAF domain-like"/>
    <property type="match status" value="1"/>
</dbReference>
<keyword evidence="1 3" id="KW-0863">Zinc-finger</keyword>
<sequence length="474" mass="54126">MAERRRVYRFRGHVIAGMNWKPTRLFDELPSLRVCDLCRMIPKRILVLPCSHVLCQACHAVSFQNGADGLCPLDGEPFVGAECSGHDFPDNKAKALKVHCWNEVHGCEFVGAMEEILTHYEDKCAFHIVECFRCGEEVFHSVLTSHYASGCTAGLFSKDTTYNTSESTAVVAQYVKTSVEQMTALLTNPHHDRLMPPMQSKLNALTQQFRRHKSQSAEFTRELNVSSKAERANAAAAILTSVADQPYYENDPVEPASTTPLRMLHLEKSKTCRQPSFFAQLPPDVLKAMRQTSSQDYPQHVFTNSGPQDVKCHLKLTTHLSMMNSWTEVDVAVKYNLTLKNCDVNMSVMENSIIFAQLTVLHTKDAYFTVDISRNYLFLFVRVEFHGKLAGSRVFMPSLRVKVFNRESCKSLHLSSFQEPCHCKRDDDWLLHFRRTFSIEVDHLQKNDCLRGRKMEFEIEVLRNKTTDSQRENA</sequence>
<dbReference type="GO" id="GO:0005164">
    <property type="term" value="F:tumor necrosis factor receptor binding"/>
    <property type="evidence" value="ECO:0007669"/>
    <property type="project" value="TreeGrafter"/>
</dbReference>
<dbReference type="EMBL" id="GHWJ01006480">
    <property type="protein sequence ID" value="NOV39217.1"/>
    <property type="molecule type" value="Transcribed_RNA"/>
</dbReference>
<feature type="domain" description="RING-type" evidence="4">
    <location>
        <begin position="35"/>
        <end position="74"/>
    </location>
</feature>
<protein>
    <submittedName>
        <fullName evidence="5">Putative tnf receptor-associated factor 6 ovary overexpressed</fullName>
    </submittedName>
</protein>
<keyword evidence="5" id="KW-0675">Receptor</keyword>
<evidence type="ECO:0000256" key="1">
    <source>
        <dbReference type="ARBA" id="ARBA00022771"/>
    </source>
</evidence>
<evidence type="ECO:0000256" key="2">
    <source>
        <dbReference type="ARBA" id="ARBA00022833"/>
    </source>
</evidence>
<keyword evidence="2" id="KW-0862">Zinc</keyword>